<dbReference type="SUPFAM" id="SSF103481">
    <property type="entry name" value="Multidrug resistance efflux transporter EmrE"/>
    <property type="match status" value="2"/>
</dbReference>
<feature type="domain" description="EamA" evidence="7">
    <location>
        <begin position="35"/>
        <end position="158"/>
    </location>
</feature>
<dbReference type="AlphaFoldDB" id="A0A916UID2"/>
<keyword evidence="4 6" id="KW-1133">Transmembrane helix</keyword>
<dbReference type="GO" id="GO:0005524">
    <property type="term" value="F:ATP binding"/>
    <property type="evidence" value="ECO:0007669"/>
    <property type="project" value="UniProtKB-KW"/>
</dbReference>
<keyword evidence="3 6" id="KW-0812">Transmembrane</keyword>
<comment type="similarity">
    <text evidence="2">Belongs to the EamA transporter family.</text>
</comment>
<evidence type="ECO:0000256" key="6">
    <source>
        <dbReference type="SAM" id="Phobius"/>
    </source>
</evidence>
<dbReference type="EMBL" id="BMED01000002">
    <property type="protein sequence ID" value="GGC73470.1"/>
    <property type="molecule type" value="Genomic_DNA"/>
</dbReference>
<proteinExistence type="inferred from homology"/>
<evidence type="ECO:0000256" key="4">
    <source>
        <dbReference type="ARBA" id="ARBA00022989"/>
    </source>
</evidence>
<evidence type="ECO:0000256" key="2">
    <source>
        <dbReference type="ARBA" id="ARBA00007362"/>
    </source>
</evidence>
<dbReference type="InterPro" id="IPR050638">
    <property type="entry name" value="AA-Vitamin_Transporters"/>
</dbReference>
<evidence type="ECO:0000313" key="8">
    <source>
        <dbReference type="EMBL" id="GGC73470.1"/>
    </source>
</evidence>
<dbReference type="Proteomes" id="UP000637423">
    <property type="component" value="Unassembled WGS sequence"/>
</dbReference>
<feature type="transmembrane region" description="Helical" evidence="6">
    <location>
        <begin position="200"/>
        <end position="220"/>
    </location>
</feature>
<feature type="transmembrane region" description="Helical" evidence="6">
    <location>
        <begin position="55"/>
        <end position="74"/>
    </location>
</feature>
<dbReference type="PANTHER" id="PTHR32322:SF2">
    <property type="entry name" value="EAMA DOMAIN-CONTAINING PROTEIN"/>
    <property type="match status" value="1"/>
</dbReference>
<evidence type="ECO:0000256" key="3">
    <source>
        <dbReference type="ARBA" id="ARBA00022692"/>
    </source>
</evidence>
<evidence type="ECO:0000313" key="9">
    <source>
        <dbReference type="Proteomes" id="UP000637423"/>
    </source>
</evidence>
<evidence type="ECO:0000256" key="1">
    <source>
        <dbReference type="ARBA" id="ARBA00004141"/>
    </source>
</evidence>
<accession>A0A916UID2</accession>
<feature type="domain" description="EamA" evidence="7">
    <location>
        <begin position="171"/>
        <end position="304"/>
    </location>
</feature>
<keyword evidence="9" id="KW-1185">Reference proteome</keyword>
<feature type="transmembrane region" description="Helical" evidence="6">
    <location>
        <begin position="232"/>
        <end position="253"/>
    </location>
</feature>
<protein>
    <submittedName>
        <fullName evidence="8">Peptide ABC transporter ATP-binding protein</fullName>
    </submittedName>
</protein>
<keyword evidence="8" id="KW-0067">ATP-binding</keyword>
<feature type="transmembrane region" description="Helical" evidence="6">
    <location>
        <begin position="86"/>
        <end position="105"/>
    </location>
</feature>
<reference evidence="8" key="1">
    <citation type="journal article" date="2014" name="Int. J. Syst. Evol. Microbiol.">
        <title>Complete genome sequence of Corynebacterium casei LMG S-19264T (=DSM 44701T), isolated from a smear-ripened cheese.</title>
        <authorList>
            <consortium name="US DOE Joint Genome Institute (JGI-PGF)"/>
            <person name="Walter F."/>
            <person name="Albersmeier A."/>
            <person name="Kalinowski J."/>
            <person name="Ruckert C."/>
        </authorList>
    </citation>
    <scope>NUCLEOTIDE SEQUENCE</scope>
    <source>
        <strain evidence="8">CGMCC 1.10998</strain>
    </source>
</reference>
<keyword evidence="8" id="KW-0547">Nucleotide-binding</keyword>
<keyword evidence="5 6" id="KW-0472">Membrane</keyword>
<comment type="subcellular location">
    <subcellularLocation>
        <location evidence="1">Membrane</location>
        <topology evidence="1">Multi-pass membrane protein</topology>
    </subcellularLocation>
</comment>
<feature type="transmembrane region" description="Helical" evidence="6">
    <location>
        <begin position="265"/>
        <end position="281"/>
    </location>
</feature>
<name>A0A916UID2_9BURK</name>
<evidence type="ECO:0000259" key="7">
    <source>
        <dbReference type="Pfam" id="PF00892"/>
    </source>
</evidence>
<evidence type="ECO:0000256" key="5">
    <source>
        <dbReference type="ARBA" id="ARBA00023136"/>
    </source>
</evidence>
<feature type="transmembrane region" description="Helical" evidence="6">
    <location>
        <begin position="170"/>
        <end position="188"/>
    </location>
</feature>
<reference evidence="8" key="2">
    <citation type="submission" date="2020-09" db="EMBL/GenBank/DDBJ databases">
        <authorList>
            <person name="Sun Q."/>
            <person name="Zhou Y."/>
        </authorList>
    </citation>
    <scope>NUCLEOTIDE SEQUENCE</scope>
    <source>
        <strain evidence="8">CGMCC 1.10998</strain>
    </source>
</reference>
<dbReference type="PANTHER" id="PTHR32322">
    <property type="entry name" value="INNER MEMBRANE TRANSPORTER"/>
    <property type="match status" value="1"/>
</dbReference>
<feature type="transmembrane region" description="Helical" evidence="6">
    <location>
        <begin position="287"/>
        <end position="304"/>
    </location>
</feature>
<organism evidence="8 9">
    <name type="scientific">Undibacterium terreum</name>
    <dbReference type="NCBI Taxonomy" id="1224302"/>
    <lineage>
        <taxon>Bacteria</taxon>
        <taxon>Pseudomonadati</taxon>
        <taxon>Pseudomonadota</taxon>
        <taxon>Betaproteobacteria</taxon>
        <taxon>Burkholderiales</taxon>
        <taxon>Oxalobacteraceae</taxon>
        <taxon>Undibacterium</taxon>
    </lineage>
</organism>
<comment type="caution">
    <text evidence="8">The sequence shown here is derived from an EMBL/GenBank/DDBJ whole genome shotgun (WGS) entry which is preliminary data.</text>
</comment>
<sequence>MDAFALAPIYEMSSKSSSMNQHPPKYIHLAPYVFILIWASGYVVAKYGLPYAEPLTFLSLRYAGVLLFMGILAVTMRAPWPARNAWPHIAIAGILMQACYLGGVWCAVKLGMPAGVAALIVNTQPVLTACLGPLIGEKTEKRQWFGLVLGMLGVGLVVANKISVIGMSSASILLAVFALLTMTVGTMYQKKKCPSFDVRTGQFIQFTASLILTFPLALYFESQTVQWTPQFFGALAWSVFVLSGVGISVLFVMIRHGEATKVTSYMYLVPPVTAGMAWLMFNERFTVTAMIGMVIAVAGVALVVKKPAAKG</sequence>
<dbReference type="InterPro" id="IPR037185">
    <property type="entry name" value="EmrE-like"/>
</dbReference>
<dbReference type="InterPro" id="IPR000620">
    <property type="entry name" value="EamA_dom"/>
</dbReference>
<feature type="transmembrane region" description="Helical" evidence="6">
    <location>
        <begin position="29"/>
        <end position="49"/>
    </location>
</feature>
<gene>
    <name evidence="8" type="ORF">GCM10011396_20820</name>
</gene>
<dbReference type="Pfam" id="PF00892">
    <property type="entry name" value="EamA"/>
    <property type="match status" value="2"/>
</dbReference>
<dbReference type="GO" id="GO:0016020">
    <property type="term" value="C:membrane"/>
    <property type="evidence" value="ECO:0007669"/>
    <property type="project" value="UniProtKB-SubCell"/>
</dbReference>
<feature type="transmembrane region" description="Helical" evidence="6">
    <location>
        <begin position="144"/>
        <end position="164"/>
    </location>
</feature>